<protein>
    <submittedName>
        <fullName evidence="2">SICAvar, type I</fullName>
    </submittedName>
</protein>
<proteinExistence type="predicted"/>
<reference evidence="3" key="1">
    <citation type="submission" date="2016-05" db="EMBL/GenBank/DDBJ databases">
        <authorList>
            <person name="Sharaf H."/>
        </authorList>
    </citation>
    <scope>NUCLEOTIDE SEQUENCE [LARGE SCALE GENOMIC DNA]</scope>
    <source>
        <strain evidence="3">H</strain>
    </source>
</reference>
<gene>
    <name evidence="2" type="ORF">PKNA1_H1_0400200</name>
</gene>
<dbReference type="Pfam" id="PF12879">
    <property type="entry name" value="SICA_C"/>
    <property type="match status" value="1"/>
</dbReference>
<evidence type="ECO:0000259" key="1">
    <source>
        <dbReference type="Pfam" id="PF12879"/>
    </source>
</evidence>
<accession>A0A1A7VS12</accession>
<dbReference type="InterPro" id="IPR024288">
    <property type="entry name" value="SICA_C"/>
</dbReference>
<evidence type="ECO:0000313" key="2">
    <source>
        <dbReference type="EMBL" id="SBO24879.1"/>
    </source>
</evidence>
<name>A0A1A7VS12_PLAKH</name>
<dbReference type="Proteomes" id="UP000182142">
    <property type="component" value="Unassembled WGS sequence"/>
</dbReference>
<dbReference type="EMBL" id="CWHR02000007">
    <property type="protein sequence ID" value="SBO24879.1"/>
    <property type="molecule type" value="Genomic_DNA"/>
</dbReference>
<sequence length="36" mass="4087">MGSEFMEEEEQVSKEEVLMESVPMEHAPILGSVFMV</sequence>
<evidence type="ECO:0000313" key="3">
    <source>
        <dbReference type="Proteomes" id="UP000182142"/>
    </source>
</evidence>
<feature type="domain" description="Schizont-infected cell agglutination C-terminal" evidence="1">
    <location>
        <begin position="1"/>
        <end position="31"/>
    </location>
</feature>
<dbReference type="AlphaFoldDB" id="A0A1A7VS12"/>
<organism evidence="2 3">
    <name type="scientific">Plasmodium knowlesi (strain H)</name>
    <dbReference type="NCBI Taxonomy" id="5851"/>
    <lineage>
        <taxon>Eukaryota</taxon>
        <taxon>Sar</taxon>
        <taxon>Alveolata</taxon>
        <taxon>Apicomplexa</taxon>
        <taxon>Aconoidasida</taxon>
        <taxon>Haemosporida</taxon>
        <taxon>Plasmodiidae</taxon>
        <taxon>Plasmodium</taxon>
        <taxon>Plasmodium (Plasmodium)</taxon>
    </lineage>
</organism>